<dbReference type="InterPro" id="IPR024535">
    <property type="entry name" value="RHGA/B-epi-like_pectate_lyase"/>
</dbReference>
<feature type="domain" description="Rhamnogalacturonase A/B/Epimerase-like pectate lyase" evidence="2">
    <location>
        <begin position="38"/>
        <end position="252"/>
    </location>
</feature>
<dbReference type="InterPro" id="IPR012334">
    <property type="entry name" value="Pectin_lyas_fold"/>
</dbReference>
<reference evidence="3" key="1">
    <citation type="submission" date="2021-02" db="EMBL/GenBank/DDBJ databases">
        <authorList>
            <person name="Dougan E. K."/>
            <person name="Rhodes N."/>
            <person name="Thang M."/>
            <person name="Chan C."/>
        </authorList>
    </citation>
    <scope>NUCLEOTIDE SEQUENCE</scope>
</reference>
<protein>
    <submittedName>
        <fullName evidence="3">QRT3 protein</fullName>
    </submittedName>
</protein>
<dbReference type="PANTHER" id="PTHR33928">
    <property type="entry name" value="POLYGALACTURONASE QRT3"/>
    <property type="match status" value="1"/>
</dbReference>
<evidence type="ECO:0000256" key="1">
    <source>
        <dbReference type="SAM" id="MobiDB-lite"/>
    </source>
</evidence>
<gene>
    <name evidence="3" type="primary">QRT3</name>
    <name evidence="3" type="ORF">SNAT2548_LOCUS29638</name>
</gene>
<sequence>MAASGHIRAHLGASLSRRSAPVRQQPVTGASPRRVYPTDFGADPTGKTDSTDAMKKAMAALLDPSKASNRSMAAGIKDFGTATLDLAGGEYLISEPLVFPTYVGNVQVVAGTLRASSSFPTDAWLVMVGSPACTPQQQGCCNEFINFAEMLFDSSHRAAGGVYVAHTMGTTIGPSVFFHGYRKAGIDIEGGHEVMVQQAWLSEFYWDEKHDQTESIGILINGNDHYLTDTILFDYSKVGVEVNHAANILDGVHTWNGGGVGIAIHSPQNRLLGCYLDFNTLLITHPVNVFVEGGFFLDTNAVLQSTEDSKLIDGLVFRDNDFRNINVPSIEINGSFSAGGCFDIQDERSVTAPTVRTSRARQSMRLEKATVFSFDFDELLLPVIEEVMYSVTIEGTGFPRHAARAPNGTKVTIELDEPITGAVTVEVVQGLQGCRKSNGRAATLFSV</sequence>
<accession>A0A812TNJ3</accession>
<evidence type="ECO:0000313" key="3">
    <source>
        <dbReference type="EMBL" id="CAE7529274.1"/>
    </source>
</evidence>
<evidence type="ECO:0000313" key="4">
    <source>
        <dbReference type="Proteomes" id="UP000604046"/>
    </source>
</evidence>
<feature type="region of interest" description="Disordered" evidence="1">
    <location>
        <begin position="1"/>
        <end position="51"/>
    </location>
</feature>
<name>A0A812TNJ3_9DINO</name>
<dbReference type="InterPro" id="IPR011050">
    <property type="entry name" value="Pectin_lyase_fold/virulence"/>
</dbReference>
<dbReference type="AlphaFoldDB" id="A0A812TNJ3"/>
<dbReference type="Gene3D" id="2.160.20.10">
    <property type="entry name" value="Single-stranded right-handed beta-helix, Pectin lyase-like"/>
    <property type="match status" value="1"/>
</dbReference>
<dbReference type="OrthoDB" id="1046782at2759"/>
<dbReference type="SUPFAM" id="SSF51126">
    <property type="entry name" value="Pectin lyase-like"/>
    <property type="match status" value="1"/>
</dbReference>
<dbReference type="Proteomes" id="UP000604046">
    <property type="component" value="Unassembled WGS sequence"/>
</dbReference>
<dbReference type="InterPro" id="IPR039279">
    <property type="entry name" value="QRT3-like"/>
</dbReference>
<dbReference type="Pfam" id="PF12708">
    <property type="entry name" value="Pect-lyase_RHGA_epim"/>
    <property type="match status" value="1"/>
</dbReference>
<dbReference type="PANTHER" id="PTHR33928:SF2">
    <property type="entry name" value="PECTATE LYASE SUPERFAMILY PROTEIN DOMAIN-CONTAINING PROTEIN-RELATED"/>
    <property type="match status" value="1"/>
</dbReference>
<keyword evidence="4" id="KW-1185">Reference proteome</keyword>
<dbReference type="GO" id="GO:0004650">
    <property type="term" value="F:polygalacturonase activity"/>
    <property type="evidence" value="ECO:0007669"/>
    <property type="project" value="InterPro"/>
</dbReference>
<proteinExistence type="predicted"/>
<dbReference type="EMBL" id="CAJNDS010002569">
    <property type="protein sequence ID" value="CAE7529274.1"/>
    <property type="molecule type" value="Genomic_DNA"/>
</dbReference>
<evidence type="ECO:0000259" key="2">
    <source>
        <dbReference type="Pfam" id="PF12708"/>
    </source>
</evidence>
<organism evidence="3 4">
    <name type="scientific">Symbiodinium natans</name>
    <dbReference type="NCBI Taxonomy" id="878477"/>
    <lineage>
        <taxon>Eukaryota</taxon>
        <taxon>Sar</taxon>
        <taxon>Alveolata</taxon>
        <taxon>Dinophyceae</taxon>
        <taxon>Suessiales</taxon>
        <taxon>Symbiodiniaceae</taxon>
        <taxon>Symbiodinium</taxon>
    </lineage>
</organism>
<comment type="caution">
    <text evidence="3">The sequence shown here is derived from an EMBL/GenBank/DDBJ whole genome shotgun (WGS) entry which is preliminary data.</text>
</comment>